<reference evidence="3" key="1">
    <citation type="journal article" date="2019" name="Int. J. Syst. Evol. Microbiol.">
        <title>The Global Catalogue of Microorganisms (GCM) 10K type strain sequencing project: providing services to taxonomists for standard genome sequencing and annotation.</title>
        <authorList>
            <consortium name="The Broad Institute Genomics Platform"/>
            <consortium name="The Broad Institute Genome Sequencing Center for Infectious Disease"/>
            <person name="Wu L."/>
            <person name="Ma J."/>
        </authorList>
    </citation>
    <scope>NUCLEOTIDE SEQUENCE [LARGE SCALE GENOMIC DNA]</scope>
    <source>
        <strain evidence="3">CCUG 55250</strain>
    </source>
</reference>
<protein>
    <submittedName>
        <fullName evidence="2">VOC family protein</fullName>
    </submittedName>
</protein>
<sequence length="130" mass="14808">MEKKAKPFSHIDLRVTSWEKALPFYEKLLPALGFTRRFDSSDWKAFVAEGDLPDASYFAIAEDPDHTPNKNLIGFWAHDQQEVDYIAKLVREAGGKITAGPGLFPISPTYYSVYFEDPCGNAYEFLHRTN</sequence>
<dbReference type="Pfam" id="PF00903">
    <property type="entry name" value="Glyoxalase"/>
    <property type="match status" value="1"/>
</dbReference>
<evidence type="ECO:0000313" key="2">
    <source>
        <dbReference type="EMBL" id="MFC5409980.1"/>
    </source>
</evidence>
<dbReference type="SUPFAM" id="SSF54593">
    <property type="entry name" value="Glyoxalase/Bleomycin resistance protein/Dihydroxybiphenyl dioxygenase"/>
    <property type="match status" value="1"/>
</dbReference>
<dbReference type="InterPro" id="IPR037523">
    <property type="entry name" value="VOC_core"/>
</dbReference>
<accession>A0ABW0IBS8</accession>
<name>A0ABW0IBS8_9BACT</name>
<dbReference type="PANTHER" id="PTHR35006">
    <property type="entry name" value="GLYOXALASE FAMILY PROTEIN (AFU_ORTHOLOGUE AFUA_5G14830)"/>
    <property type="match status" value="1"/>
</dbReference>
<gene>
    <name evidence="2" type="ORF">ACFPMF_11720</name>
</gene>
<dbReference type="Proteomes" id="UP001596106">
    <property type="component" value="Unassembled WGS sequence"/>
</dbReference>
<dbReference type="InterPro" id="IPR004360">
    <property type="entry name" value="Glyas_Fos-R_dOase_dom"/>
</dbReference>
<comment type="caution">
    <text evidence="2">The sequence shown here is derived from an EMBL/GenBank/DDBJ whole genome shotgun (WGS) entry which is preliminary data.</text>
</comment>
<dbReference type="PANTHER" id="PTHR35006:SF1">
    <property type="entry name" value="BLL2941 PROTEIN"/>
    <property type="match status" value="1"/>
</dbReference>
<evidence type="ECO:0000259" key="1">
    <source>
        <dbReference type="PROSITE" id="PS51819"/>
    </source>
</evidence>
<dbReference type="Gene3D" id="3.10.180.10">
    <property type="entry name" value="2,3-Dihydroxybiphenyl 1,2-Dioxygenase, domain 1"/>
    <property type="match status" value="1"/>
</dbReference>
<keyword evidence="3" id="KW-1185">Reference proteome</keyword>
<proteinExistence type="predicted"/>
<dbReference type="InterPro" id="IPR029068">
    <property type="entry name" value="Glyas_Bleomycin-R_OHBP_Dase"/>
</dbReference>
<dbReference type="PROSITE" id="PS51819">
    <property type="entry name" value="VOC"/>
    <property type="match status" value="1"/>
</dbReference>
<dbReference type="EMBL" id="JBHSMA010000003">
    <property type="protein sequence ID" value="MFC5409980.1"/>
    <property type="molecule type" value="Genomic_DNA"/>
</dbReference>
<feature type="domain" description="VOC" evidence="1">
    <location>
        <begin position="7"/>
        <end position="128"/>
    </location>
</feature>
<organism evidence="2 3">
    <name type="scientific">Larkinella bovis</name>
    <dbReference type="NCBI Taxonomy" id="683041"/>
    <lineage>
        <taxon>Bacteria</taxon>
        <taxon>Pseudomonadati</taxon>
        <taxon>Bacteroidota</taxon>
        <taxon>Cytophagia</taxon>
        <taxon>Cytophagales</taxon>
        <taxon>Spirosomataceae</taxon>
        <taxon>Larkinella</taxon>
    </lineage>
</organism>
<dbReference type="RefSeq" id="WP_379844805.1">
    <property type="nucleotide sequence ID" value="NZ_JBHSMA010000003.1"/>
</dbReference>
<evidence type="ECO:0000313" key="3">
    <source>
        <dbReference type="Proteomes" id="UP001596106"/>
    </source>
</evidence>